<dbReference type="PANTHER" id="PTHR31209:SF4">
    <property type="entry name" value="2,3-BISPHOSPHOGLYCERATE-INDEPENDENT PHOSPHOGLYCERATE MUTASE"/>
    <property type="match status" value="1"/>
</dbReference>
<protein>
    <submittedName>
        <fullName evidence="8">Cofactor-independent phosphoglycerate mutase</fullName>
        <ecNumber evidence="8">5.4.2.12</ecNumber>
    </submittedName>
</protein>
<dbReference type="SUPFAM" id="SSF53649">
    <property type="entry name" value="Alkaline phosphatase-like"/>
    <property type="match status" value="1"/>
</dbReference>
<comment type="similarity">
    <text evidence="4">Belongs to the BPG-independent phosphoglycerate mutase family. A-PGAM subfamily.</text>
</comment>
<dbReference type="Proteomes" id="UP000317155">
    <property type="component" value="Unassembled WGS sequence"/>
</dbReference>
<dbReference type="RefSeq" id="WP_092053052.1">
    <property type="nucleotide sequence ID" value="NZ_FOJJ01000001.1"/>
</dbReference>
<dbReference type="InterPro" id="IPR017850">
    <property type="entry name" value="Alkaline_phosphatase_core_sf"/>
</dbReference>
<dbReference type="NCBIfam" id="NF003242">
    <property type="entry name" value="PRK04200.1"/>
    <property type="match status" value="1"/>
</dbReference>
<evidence type="ECO:0000256" key="5">
    <source>
        <dbReference type="ARBA" id="ARBA00023152"/>
    </source>
</evidence>
<dbReference type="GO" id="GO:0004619">
    <property type="term" value="F:phosphoglycerate mutase activity"/>
    <property type="evidence" value="ECO:0007669"/>
    <property type="project" value="UniProtKB-EC"/>
</dbReference>
<keyword evidence="6 8" id="KW-0413">Isomerase</keyword>
<evidence type="ECO:0000313" key="9">
    <source>
        <dbReference type="Proteomes" id="UP000317155"/>
    </source>
</evidence>
<dbReference type="AlphaFoldDB" id="A0A550JLC7"/>
<dbReference type="InterPro" id="IPR042253">
    <property type="entry name" value="Pglycerate_mutase_ApgM_sf"/>
</dbReference>
<proteinExistence type="inferred from homology"/>
<dbReference type="EMBL" id="VJVV01000001">
    <property type="protein sequence ID" value="TRO84012.1"/>
    <property type="molecule type" value="Genomic_DNA"/>
</dbReference>
<dbReference type="GO" id="GO:0006096">
    <property type="term" value="P:glycolytic process"/>
    <property type="evidence" value="ECO:0007669"/>
    <property type="project" value="UniProtKB-KW"/>
</dbReference>
<accession>A0A550JLC7</accession>
<sequence length="400" mass="43341">MKYIVLLGDGMADEPLEELSGRTPLEHANTPNMDALAQKGEIGLMETVPQGFHPGSDVANLSVFGYDPATCYSGRSPLEAASMGVELGPEDVAFRLNLVTLLPHYGKLYMEDFSAGHITTAEARELIASLQEELGGDEFHFYPGVSYRHLMVWKGGKDKLTFTPPHDLTHQSIEDHLPRGEGAEILINLMTSSQMLFKGHPVNDRRMDADLAPANSIWLWGHGRAPRMETMKEKFGVNGAVISAVDLIKGIGVCAGLDIIDVPGATGYLDTNYRGKAEAALEALKTRDFVYLHVEAPDEAAHSGNLQDKIAAIEAFDELVVGTVLAGLPALGDHRVLVLPDHPTPVRKMTHTLDPVPYILFGSAGEFPPVGKVAGYSEKAAHSTGLHLREGHAMMRRLLG</sequence>
<gene>
    <name evidence="8" type="ORF">FL622_02195</name>
</gene>
<reference evidence="8 9" key="1">
    <citation type="submission" date="2019-07" db="EMBL/GenBank/DDBJ databases">
        <title>Insights of Desulfuromonas acetexigens electromicrobiology.</title>
        <authorList>
            <person name="Katuri K."/>
            <person name="Sapireddy V."/>
            <person name="Shaw D.R."/>
            <person name="Saikaly P."/>
        </authorList>
    </citation>
    <scope>NUCLEOTIDE SEQUENCE [LARGE SCALE GENOMIC DNA]</scope>
    <source>
        <strain evidence="8 9">2873</strain>
    </source>
</reference>
<evidence type="ECO:0000256" key="2">
    <source>
        <dbReference type="ARBA" id="ARBA00002315"/>
    </source>
</evidence>
<dbReference type="PIRSF" id="PIRSF006392">
    <property type="entry name" value="IPGAM_arch"/>
    <property type="match status" value="1"/>
</dbReference>
<comment type="catalytic activity">
    <reaction evidence="1">
        <text>(2R)-2-phosphoglycerate = (2R)-3-phosphoglycerate</text>
        <dbReference type="Rhea" id="RHEA:15901"/>
        <dbReference type="ChEBI" id="CHEBI:58272"/>
        <dbReference type="ChEBI" id="CHEBI:58289"/>
        <dbReference type="EC" id="5.4.2.12"/>
    </reaction>
</comment>
<evidence type="ECO:0000259" key="7">
    <source>
        <dbReference type="Pfam" id="PF01676"/>
    </source>
</evidence>
<evidence type="ECO:0000256" key="6">
    <source>
        <dbReference type="ARBA" id="ARBA00023235"/>
    </source>
</evidence>
<dbReference type="NCBIfam" id="TIGR02535">
    <property type="entry name" value="hyp_Hser_kinase"/>
    <property type="match status" value="1"/>
</dbReference>
<dbReference type="Pfam" id="PF01676">
    <property type="entry name" value="Metalloenzyme"/>
    <property type="match status" value="1"/>
</dbReference>
<comment type="caution">
    <text evidence="8">The sequence shown here is derived from an EMBL/GenBank/DDBJ whole genome shotgun (WGS) entry which is preliminary data.</text>
</comment>
<comment type="function">
    <text evidence="2">Catalyzes the interconversion of 2-phosphoglycerate and 3-phosphoglycerate.</text>
</comment>
<evidence type="ECO:0000256" key="3">
    <source>
        <dbReference type="ARBA" id="ARBA00004921"/>
    </source>
</evidence>
<comment type="pathway">
    <text evidence="3">Carbohydrate degradation.</text>
</comment>
<dbReference type="Gene3D" id="3.40.720.10">
    <property type="entry name" value="Alkaline Phosphatase, subunit A"/>
    <property type="match status" value="1"/>
</dbReference>
<dbReference type="Gene3D" id="3.30.70.2130">
    <property type="entry name" value="Metalloenzyme domain"/>
    <property type="match status" value="1"/>
</dbReference>
<dbReference type="Pfam" id="PF10143">
    <property type="entry name" value="PhosphMutase"/>
    <property type="match status" value="1"/>
</dbReference>
<evidence type="ECO:0000256" key="4">
    <source>
        <dbReference type="ARBA" id="ARBA00005524"/>
    </source>
</evidence>
<dbReference type="PANTHER" id="PTHR31209">
    <property type="entry name" value="COFACTOR-INDEPENDENT PHOSPHOGLYCERATE MUTASE"/>
    <property type="match status" value="1"/>
</dbReference>
<dbReference type="InterPro" id="IPR006124">
    <property type="entry name" value="Metalloenzyme"/>
</dbReference>
<dbReference type="InterPro" id="IPR023665">
    <property type="entry name" value="ApgAM_prokaryotes"/>
</dbReference>
<dbReference type="OrthoDB" id="9804453at2"/>
<dbReference type="GO" id="GO:0046872">
    <property type="term" value="F:metal ion binding"/>
    <property type="evidence" value="ECO:0007669"/>
    <property type="project" value="InterPro"/>
</dbReference>
<evidence type="ECO:0000256" key="1">
    <source>
        <dbReference type="ARBA" id="ARBA00000370"/>
    </source>
</evidence>
<organism evidence="8 9">
    <name type="scientific">Trichloromonas acetexigens</name>
    <dbReference type="NCBI Taxonomy" id="38815"/>
    <lineage>
        <taxon>Bacteria</taxon>
        <taxon>Pseudomonadati</taxon>
        <taxon>Thermodesulfobacteriota</taxon>
        <taxon>Desulfuromonadia</taxon>
        <taxon>Desulfuromonadales</taxon>
        <taxon>Trichloromonadaceae</taxon>
        <taxon>Trichloromonas</taxon>
    </lineage>
</organism>
<dbReference type="EC" id="5.4.2.12" evidence="8"/>
<feature type="domain" description="Metalloenzyme" evidence="7">
    <location>
        <begin position="1"/>
        <end position="385"/>
    </location>
</feature>
<keyword evidence="5" id="KW-0324">Glycolysis</keyword>
<dbReference type="InterPro" id="IPR004456">
    <property type="entry name" value="Pglycerate_mutase_ApgM"/>
</dbReference>
<keyword evidence="9" id="KW-1185">Reference proteome</keyword>
<name>A0A550JLC7_9BACT</name>
<dbReference type="CDD" id="cd16011">
    <property type="entry name" value="iPGM_like"/>
    <property type="match status" value="1"/>
</dbReference>
<evidence type="ECO:0000313" key="8">
    <source>
        <dbReference type="EMBL" id="TRO84012.1"/>
    </source>
</evidence>
<dbReference type="NCBIfam" id="TIGR00306">
    <property type="entry name" value="apgM"/>
    <property type="match status" value="1"/>
</dbReference>